<evidence type="ECO:0000256" key="3">
    <source>
        <dbReference type="PIRSR" id="PIRSR037238-1"/>
    </source>
</evidence>
<organism evidence="5 6">
    <name type="scientific">Paenibacillus aurantius</name>
    <dbReference type="NCBI Taxonomy" id="2918900"/>
    <lineage>
        <taxon>Bacteria</taxon>
        <taxon>Bacillati</taxon>
        <taxon>Bacillota</taxon>
        <taxon>Bacilli</taxon>
        <taxon>Bacillales</taxon>
        <taxon>Paenibacillaceae</taxon>
        <taxon>Paenibacillus</taxon>
    </lineage>
</organism>
<dbReference type="InterPro" id="IPR011650">
    <property type="entry name" value="Peptidase_M20_dimer"/>
</dbReference>
<feature type="active site" evidence="3">
    <location>
        <position position="85"/>
    </location>
</feature>
<dbReference type="InterPro" id="IPR002933">
    <property type="entry name" value="Peptidase_M20"/>
</dbReference>
<keyword evidence="1" id="KW-0479">Metal-binding</keyword>
<dbReference type="AlphaFoldDB" id="A0AA96RH43"/>
<feature type="active site" description="Proton acceptor" evidence="3">
    <location>
        <position position="147"/>
    </location>
</feature>
<protein>
    <submittedName>
        <fullName evidence="5">M20 family metallopeptidase</fullName>
    </submittedName>
</protein>
<proteinExistence type="predicted"/>
<accession>A0AA96RH43</accession>
<evidence type="ECO:0000256" key="2">
    <source>
        <dbReference type="ARBA" id="ARBA00022801"/>
    </source>
</evidence>
<dbReference type="Pfam" id="PF01546">
    <property type="entry name" value="Peptidase_M20"/>
    <property type="match status" value="1"/>
</dbReference>
<dbReference type="SUPFAM" id="SSF53187">
    <property type="entry name" value="Zn-dependent exopeptidases"/>
    <property type="match status" value="1"/>
</dbReference>
<evidence type="ECO:0000313" key="6">
    <source>
        <dbReference type="Proteomes" id="UP001305702"/>
    </source>
</evidence>
<dbReference type="GO" id="GO:0046872">
    <property type="term" value="F:metal ion binding"/>
    <property type="evidence" value="ECO:0007669"/>
    <property type="project" value="UniProtKB-KW"/>
</dbReference>
<dbReference type="Gene3D" id="3.40.630.10">
    <property type="entry name" value="Zn peptidases"/>
    <property type="match status" value="1"/>
</dbReference>
<dbReference type="CDD" id="cd03885">
    <property type="entry name" value="M20_CPDG2"/>
    <property type="match status" value="1"/>
</dbReference>
<dbReference type="KEGG" id="paun:MJA45_09130"/>
<keyword evidence="2" id="KW-0378">Hydrolase</keyword>
<dbReference type="InterPro" id="IPR017150">
    <property type="entry name" value="Pept_M20_glutamate_carboxypep"/>
</dbReference>
<gene>
    <name evidence="5" type="ORF">MJA45_09130</name>
</gene>
<reference evidence="5 6" key="1">
    <citation type="submission" date="2022-02" db="EMBL/GenBank/DDBJ databases">
        <title>Paenibacillus sp. MBLB1776 Whole Genome Shotgun Sequencing.</title>
        <authorList>
            <person name="Hwang C.Y."/>
            <person name="Cho E.-S."/>
            <person name="Seo M.-J."/>
        </authorList>
    </citation>
    <scope>NUCLEOTIDE SEQUENCE [LARGE SCALE GENOMIC DNA]</scope>
    <source>
        <strain evidence="5 6">MBLB1776</strain>
    </source>
</reference>
<evidence type="ECO:0000259" key="4">
    <source>
        <dbReference type="Pfam" id="PF07687"/>
    </source>
</evidence>
<dbReference type="Gene3D" id="3.30.70.360">
    <property type="match status" value="1"/>
</dbReference>
<evidence type="ECO:0000313" key="5">
    <source>
        <dbReference type="EMBL" id="WNQ13166.1"/>
    </source>
</evidence>
<dbReference type="Proteomes" id="UP001305702">
    <property type="component" value="Chromosome"/>
</dbReference>
<dbReference type="PIRSF" id="PIRSF037238">
    <property type="entry name" value="Carboxypeptidase_G2"/>
    <property type="match status" value="1"/>
</dbReference>
<dbReference type="SUPFAM" id="SSF55031">
    <property type="entry name" value="Bacterial exopeptidase dimerisation domain"/>
    <property type="match status" value="1"/>
</dbReference>
<keyword evidence="6" id="KW-1185">Reference proteome</keyword>
<feature type="domain" description="Peptidase M20 dimerisation" evidence="4">
    <location>
        <begin position="183"/>
        <end position="277"/>
    </location>
</feature>
<evidence type="ECO:0000256" key="1">
    <source>
        <dbReference type="ARBA" id="ARBA00022723"/>
    </source>
</evidence>
<dbReference type="PANTHER" id="PTHR43808">
    <property type="entry name" value="ACETYLORNITHINE DEACETYLASE"/>
    <property type="match status" value="1"/>
</dbReference>
<sequence>MSLSIQEQIRSYLPEFLRLLEESVNRDSPSGDKALNDKMADWYSAQFTRLTGGQVERDCHPVAGDRLLGRVGSGSKKIVLVGHYDTVWPKGEAGKRPFTIRDGNAYGPGVYDMKAGLLQAMFAIKALQNLGRFPADKQVILLINSDEEIGSPNSRAWIERTALDSHAAFVLEPPMEPSGALKTARKGSGRYKLILRGKSAHAGVNPQKGVSAIQELALQIQRLHAWTDFTTGRSVNVGVVQGGIGSNVVADYAEAQIDVRVSSREDAVRLEEEFRALRPFHPEIGLTLTGGMTRPPMERTESSGALYELARRIAQEENNFVLEETSTGGVSDGNFIAALGVPTLDGLGASGDYAHSPLEYIRIGEIPFRTGLLARLIESC</sequence>
<dbReference type="PANTHER" id="PTHR43808:SF9">
    <property type="entry name" value="BLL0789 PROTEIN"/>
    <property type="match status" value="1"/>
</dbReference>
<dbReference type="Pfam" id="PF07687">
    <property type="entry name" value="M20_dimer"/>
    <property type="match status" value="1"/>
</dbReference>
<dbReference type="InterPro" id="IPR050072">
    <property type="entry name" value="Peptidase_M20A"/>
</dbReference>
<dbReference type="GO" id="GO:0016787">
    <property type="term" value="F:hydrolase activity"/>
    <property type="evidence" value="ECO:0007669"/>
    <property type="project" value="UniProtKB-KW"/>
</dbReference>
<name>A0AA96RH43_9BACL</name>
<dbReference type="InterPro" id="IPR036264">
    <property type="entry name" value="Bact_exopeptidase_dim_dom"/>
</dbReference>
<dbReference type="EMBL" id="CP130318">
    <property type="protein sequence ID" value="WNQ13166.1"/>
    <property type="molecule type" value="Genomic_DNA"/>
</dbReference>